<evidence type="ECO:0000313" key="2">
    <source>
        <dbReference type="EMBL" id="MDO0823040.1"/>
    </source>
</evidence>
<reference evidence="2" key="1">
    <citation type="submission" date="2022-05" db="EMBL/GenBank/DDBJ databases">
        <title>Expanded diversity of anoxic marine methylotrophy in a Black Sea sulfate reducing microorganism.</title>
        <authorList>
            <person name="Fischer P.Q."/>
            <person name="Stams A.J.M."/>
            <person name="Villanueva L."/>
            <person name="Sousa D.Z."/>
        </authorList>
    </citation>
    <scope>NUCLEOTIDE SEQUENCE</scope>
    <source>
        <strain evidence="2">P130</strain>
    </source>
</reference>
<dbReference type="Proteomes" id="UP001176021">
    <property type="component" value="Unassembled WGS sequence"/>
</dbReference>
<dbReference type="EMBL" id="JAMJEV010000006">
    <property type="protein sequence ID" value="MDO0823040.1"/>
    <property type="molecule type" value="Genomic_DNA"/>
</dbReference>
<dbReference type="Pfam" id="PF00882">
    <property type="entry name" value="Zn_dep_PLPC"/>
    <property type="match status" value="1"/>
</dbReference>
<evidence type="ECO:0000259" key="1">
    <source>
        <dbReference type="Pfam" id="PF00882"/>
    </source>
</evidence>
<keyword evidence="3" id="KW-1185">Reference proteome</keyword>
<proteinExistence type="predicted"/>
<sequence>MPKELTHWHIAREALQRGAPIEVGEIIASNPALYYIGAIAHDIPFYDLSEPSEVSIERIANQLHGAAGENTLAPLSEIMERALRQTNKQGSFAFLLGMLTHYVADSMFHPMVYYMSGNYFADDLEERSKAVFRHRLLETAIDLWLQTIEPMEYPVDLNHLWREAGEPGRQALKLLATHYTYQGDKSILINFMKAWRNHRFLQTAFSWSIPWRALTIYRRYGHPKAEKLEALFYSQPLDLSFFGESLSWLHPVSGESNEMSLKQLYDLSVNKVIILFDQLAKHPIEKWHLHLRELPPLSLDSGLPYVPVAQMKFFRTEPIEHHLRSDIKTPN</sequence>
<name>A0ABT8QP44_9FIRM</name>
<gene>
    <name evidence="2" type="ORF">M8H41_09250</name>
</gene>
<comment type="caution">
    <text evidence="2">The sequence shown here is derived from an EMBL/GenBank/DDBJ whole genome shotgun (WGS) entry which is preliminary data.</text>
</comment>
<dbReference type="InterPro" id="IPR029002">
    <property type="entry name" value="PLPC/GPLD1"/>
</dbReference>
<accession>A0ABT8QP44</accession>
<evidence type="ECO:0000313" key="3">
    <source>
        <dbReference type="Proteomes" id="UP001176021"/>
    </source>
</evidence>
<organism evidence="2 3">
    <name type="scientific">Desulfosporosinus nitroreducens</name>
    <dbReference type="NCBI Taxonomy" id="2018668"/>
    <lineage>
        <taxon>Bacteria</taxon>
        <taxon>Bacillati</taxon>
        <taxon>Bacillota</taxon>
        <taxon>Clostridia</taxon>
        <taxon>Eubacteriales</taxon>
        <taxon>Desulfitobacteriaceae</taxon>
        <taxon>Desulfosporosinus</taxon>
    </lineage>
</organism>
<dbReference type="RefSeq" id="WP_252466826.1">
    <property type="nucleotide sequence ID" value="NZ_JAMHFY010000001.1"/>
</dbReference>
<protein>
    <submittedName>
        <fullName evidence="2">Zinc dependent phospholipase C family protein</fullName>
    </submittedName>
</protein>
<feature type="domain" description="Phospholipase C/D" evidence="1">
    <location>
        <begin position="6"/>
        <end position="160"/>
    </location>
</feature>